<evidence type="ECO:0000313" key="1">
    <source>
        <dbReference type="Proteomes" id="UP000095287"/>
    </source>
</evidence>
<protein>
    <submittedName>
        <fullName evidence="2">Tick transposon</fullName>
    </submittedName>
</protein>
<reference evidence="2" key="1">
    <citation type="submission" date="2016-11" db="UniProtKB">
        <authorList>
            <consortium name="WormBaseParasite"/>
        </authorList>
    </citation>
    <scope>IDENTIFICATION</scope>
</reference>
<sequence length="62" mass="6852">EASPVESSATPHTLLGWELCPWTHCSDIVCALINEHAVKGHCAMETTNLALRPSHHDHLGYY</sequence>
<organism evidence="1 2">
    <name type="scientific">Steinernema glaseri</name>
    <dbReference type="NCBI Taxonomy" id="37863"/>
    <lineage>
        <taxon>Eukaryota</taxon>
        <taxon>Metazoa</taxon>
        <taxon>Ecdysozoa</taxon>
        <taxon>Nematoda</taxon>
        <taxon>Chromadorea</taxon>
        <taxon>Rhabditida</taxon>
        <taxon>Tylenchina</taxon>
        <taxon>Panagrolaimomorpha</taxon>
        <taxon>Strongyloidoidea</taxon>
        <taxon>Steinernematidae</taxon>
        <taxon>Steinernema</taxon>
    </lineage>
</organism>
<dbReference type="Proteomes" id="UP000095287">
    <property type="component" value="Unplaced"/>
</dbReference>
<dbReference type="AlphaFoldDB" id="A0A1I7Y0C4"/>
<name>A0A1I7Y0C4_9BILA</name>
<evidence type="ECO:0000313" key="2">
    <source>
        <dbReference type="WBParaSite" id="L893_g11348.t1"/>
    </source>
</evidence>
<proteinExistence type="predicted"/>
<accession>A0A1I7Y0C4</accession>
<dbReference type="WBParaSite" id="L893_g11348.t1">
    <property type="protein sequence ID" value="L893_g11348.t1"/>
    <property type="gene ID" value="L893_g11348"/>
</dbReference>
<keyword evidence="1" id="KW-1185">Reference proteome</keyword>